<name>A0A4D6FEY0_9AGAR</name>
<dbReference type="SUPFAM" id="SSF55608">
    <property type="entry name" value="Homing endonucleases"/>
    <property type="match status" value="1"/>
</dbReference>
<dbReference type="GeneID" id="40135556"/>
<organism evidence="1">
    <name type="scientific">Armillaria borealis</name>
    <dbReference type="NCBI Taxonomy" id="47425"/>
    <lineage>
        <taxon>Eukaryota</taxon>
        <taxon>Fungi</taxon>
        <taxon>Dikarya</taxon>
        <taxon>Basidiomycota</taxon>
        <taxon>Agaricomycotina</taxon>
        <taxon>Agaricomycetes</taxon>
        <taxon>Agaricomycetidae</taxon>
        <taxon>Agaricales</taxon>
        <taxon>Marasmiineae</taxon>
        <taxon>Physalacriaceae</taxon>
        <taxon>Armillaria</taxon>
    </lineage>
</organism>
<dbReference type="AlphaFoldDB" id="A0A4D6FEY0"/>
<gene>
    <name evidence="1" type="primary">oi8cob</name>
</gene>
<keyword evidence="1" id="KW-0496">Mitochondrion</keyword>
<sequence length="538" mass="61919">MCYVYCSFLQFSLLFLGVGLWGRINFNQIFHKLSTLSYVLFGEAKPEEIELKEDMSLESVRELLNHYKKNFKLPSNFNFEEFRLVANGFFQAEGHISCRIRGTYFSPVLALNQNLNLKSMEFFVTLWYVLGKKGSLGIIQNSSGKFVIRFSTESWELILGSFYSYFSNIYGEKFIAFQKLLDIRRLTTEGKVKSKDSLFMATKLVYSISLDGVKRKLSFSEQLKLLNLNHIEGVLPDYKDNSTSVSLLFIVGFILGDGTLHLRLRQLDNGSIWLIPMLSLPQVKNAYSAHLFNLFNDFFNSINIKTIISSNIKNETSSTEIDSKLDFKSTSDVKGVPTPDTSPEAEARPLKVVEGRGIIDGDTNNSAVVSPEKLNIKKMSTLRIEGITSIFIYLLPLFKIDSKYFYWKFDQYELLEKVSRLVNSKAHLTYYGMVTIIKIIYSYPHERHQTENYWLDLIQLWFKEQSNLSHSGENYIQAVYGRSELKGTIVAWKCVLPKDSQIRARQFGFKNKSESGEALKKAINYRDDSIQNWVDSLK</sequence>
<proteinExistence type="predicted"/>
<dbReference type="InterPro" id="IPR027434">
    <property type="entry name" value="Homing_endonucl"/>
</dbReference>
<evidence type="ECO:0000313" key="1">
    <source>
        <dbReference type="EMBL" id="QCB16398.1"/>
    </source>
</evidence>
<accession>A0A4D6FEY0</accession>
<dbReference type="EMBL" id="MH407470">
    <property type="protein sequence ID" value="QCB16398.1"/>
    <property type="molecule type" value="Genomic_DNA"/>
</dbReference>
<protein>
    <recommendedName>
        <fullName evidence="2">Homing endonuclease LAGLIDADG domain-containing protein</fullName>
    </recommendedName>
</protein>
<dbReference type="RefSeq" id="YP_009631618.1">
    <property type="nucleotide sequence ID" value="NC_042230.1"/>
</dbReference>
<geneLocation type="mitochondrion" evidence="1"/>
<reference evidence="1" key="1">
    <citation type="journal article" date="2019" name="BMC Genomics">
        <title>Mobile genetic elements explain size variation in the mitochondrial genomes of four closely-related Armillaria species.</title>
        <authorList>
            <person name="Kolesnikova A.I."/>
            <person name="Putintseva Y.A."/>
            <person name="Simonov E.P."/>
            <person name="Biriukov V.V."/>
            <person name="Oreshkova N.V."/>
            <person name="Pavlov I.N."/>
            <person name="Sharov V.V."/>
            <person name="Kuzmin D.A."/>
            <person name="Anderson J.B."/>
            <person name="Krutovsky K.V."/>
        </authorList>
    </citation>
    <scope>NUCLEOTIDE SEQUENCE [LARGE SCALE GENOMIC DNA]</scope>
</reference>
<dbReference type="Gene3D" id="3.10.28.10">
    <property type="entry name" value="Homing endonucleases"/>
    <property type="match status" value="1"/>
</dbReference>
<evidence type="ECO:0008006" key="2">
    <source>
        <dbReference type="Google" id="ProtNLM"/>
    </source>
</evidence>